<protein>
    <recommendedName>
        <fullName evidence="4">Transporter</fullName>
    </recommendedName>
</protein>
<reference evidence="2" key="1">
    <citation type="submission" date="2018-07" db="EMBL/GenBank/DDBJ databases">
        <title>Complete genome sequence of Sphingomonas bisphenolicum strain AO1, a bisphenol A degradative bacterium isolated from Japanese farm field.</title>
        <authorList>
            <person name="Murakami M."/>
            <person name="Koh M."/>
            <person name="Koba S."/>
            <person name="Matsumura Y."/>
        </authorList>
    </citation>
    <scope>NUCLEOTIDE SEQUENCE</scope>
    <source>
        <strain evidence="2">AO1</strain>
    </source>
</reference>
<gene>
    <name evidence="2" type="ORF">SBA_ch1_00730</name>
</gene>
<accession>A0ABM7FYB8</accession>
<evidence type="ECO:0008006" key="4">
    <source>
        <dbReference type="Google" id="ProtNLM"/>
    </source>
</evidence>
<dbReference type="InterPro" id="IPR025737">
    <property type="entry name" value="FApF"/>
</dbReference>
<evidence type="ECO:0000256" key="1">
    <source>
        <dbReference type="SAM" id="SignalP"/>
    </source>
</evidence>
<name>A0ABM7FYB8_9SPHN</name>
<dbReference type="Pfam" id="PF13557">
    <property type="entry name" value="Phenol_MetA_deg"/>
    <property type="match status" value="1"/>
</dbReference>
<keyword evidence="3" id="KW-1185">Reference proteome</keyword>
<dbReference type="Proteomes" id="UP001059971">
    <property type="component" value="Chromosome 1"/>
</dbReference>
<sequence length="275" mass="28539">MTMRLRRTMRTAVTAIMGAGAAWSGVALAQDARDLCADRPGLGTPACTVDTGRVVVELGLGDWTREKDASSRTDTIQAGDALVRLGLGDHLEAQIGWTAYGHVRTRDRPSGAVEKDSGVGDVQVALRRNLSNPDGSGFSIAIMPYVSLPAGGSAIGDGDWGAGLIVPVSFDLGGGFSLGLTPEIDAAVDEDRSGRHFAYGSVAGLGFSLSDSVSGAIEAQVTRDDDPAGHATEALGGLSFAWQPSDDMQFDIGANIGLNADSPDSEVYLGVVRRF</sequence>
<evidence type="ECO:0000313" key="3">
    <source>
        <dbReference type="Proteomes" id="UP001059971"/>
    </source>
</evidence>
<keyword evidence="1" id="KW-0732">Signal</keyword>
<organism evidence="2 3">
    <name type="scientific">Sphingomonas bisphenolicum</name>
    <dbReference type="NCBI Taxonomy" id="296544"/>
    <lineage>
        <taxon>Bacteria</taxon>
        <taxon>Pseudomonadati</taxon>
        <taxon>Pseudomonadota</taxon>
        <taxon>Alphaproteobacteria</taxon>
        <taxon>Sphingomonadales</taxon>
        <taxon>Sphingomonadaceae</taxon>
        <taxon>Sphingomonas</taxon>
    </lineage>
</organism>
<feature type="signal peptide" evidence="1">
    <location>
        <begin position="1"/>
        <end position="29"/>
    </location>
</feature>
<evidence type="ECO:0000313" key="2">
    <source>
        <dbReference type="EMBL" id="BBF67873.1"/>
    </source>
</evidence>
<feature type="chain" id="PRO_5046889766" description="Transporter" evidence="1">
    <location>
        <begin position="30"/>
        <end position="275"/>
    </location>
</feature>
<proteinExistence type="predicted"/>
<dbReference type="EMBL" id="AP018817">
    <property type="protein sequence ID" value="BBF67873.1"/>
    <property type="molecule type" value="Genomic_DNA"/>
</dbReference>